<organism evidence="7">
    <name type="scientific">marine metagenome</name>
    <dbReference type="NCBI Taxonomy" id="408172"/>
    <lineage>
        <taxon>unclassified sequences</taxon>
        <taxon>metagenomes</taxon>
        <taxon>ecological metagenomes</taxon>
    </lineage>
</organism>
<evidence type="ECO:0000256" key="4">
    <source>
        <dbReference type="ARBA" id="ARBA00022777"/>
    </source>
</evidence>
<dbReference type="PANTHER" id="PTHR45770">
    <property type="entry name" value="ATP-DEPENDENT 6-PHOSPHOFRUCTOKINASE 1"/>
    <property type="match status" value="1"/>
</dbReference>
<dbReference type="PRINTS" id="PR00476">
    <property type="entry name" value="PHFRCTKINASE"/>
</dbReference>
<accession>A0A381VCN3</accession>
<keyword evidence="4" id="KW-0418">Kinase</keyword>
<evidence type="ECO:0000256" key="5">
    <source>
        <dbReference type="ARBA" id="ARBA00022842"/>
    </source>
</evidence>
<feature type="domain" description="Phosphofructokinase" evidence="6">
    <location>
        <begin position="2"/>
        <end position="335"/>
    </location>
</feature>
<dbReference type="EMBL" id="UINC01008388">
    <property type="protein sequence ID" value="SVA37761.1"/>
    <property type="molecule type" value="Genomic_DNA"/>
</dbReference>
<dbReference type="GO" id="GO:0003872">
    <property type="term" value="F:6-phosphofructokinase activity"/>
    <property type="evidence" value="ECO:0007669"/>
    <property type="project" value="InterPro"/>
</dbReference>
<reference evidence="7" key="1">
    <citation type="submission" date="2018-05" db="EMBL/GenBank/DDBJ databases">
        <authorList>
            <person name="Lanie J.A."/>
            <person name="Ng W.-L."/>
            <person name="Kazmierczak K.M."/>
            <person name="Andrzejewski T.M."/>
            <person name="Davidsen T.M."/>
            <person name="Wayne K.J."/>
            <person name="Tettelin H."/>
            <person name="Glass J.I."/>
            <person name="Rusch D."/>
            <person name="Podicherti R."/>
            <person name="Tsui H.-C.T."/>
            <person name="Winkler M.E."/>
        </authorList>
    </citation>
    <scope>NUCLEOTIDE SEQUENCE</scope>
</reference>
<evidence type="ECO:0000259" key="6">
    <source>
        <dbReference type="Pfam" id="PF00365"/>
    </source>
</evidence>
<keyword evidence="5" id="KW-0460">Magnesium</keyword>
<evidence type="ECO:0000256" key="1">
    <source>
        <dbReference type="ARBA" id="ARBA00001946"/>
    </source>
</evidence>
<dbReference type="SUPFAM" id="SSF53784">
    <property type="entry name" value="Phosphofructokinase"/>
    <property type="match status" value="1"/>
</dbReference>
<name>A0A381VCN3_9ZZZZ</name>
<evidence type="ECO:0000256" key="2">
    <source>
        <dbReference type="ARBA" id="ARBA00022679"/>
    </source>
</evidence>
<dbReference type="GO" id="GO:0046872">
    <property type="term" value="F:metal ion binding"/>
    <property type="evidence" value="ECO:0007669"/>
    <property type="project" value="UniProtKB-KW"/>
</dbReference>
<gene>
    <name evidence="7" type="ORF">METZ01_LOCUS90615</name>
</gene>
<comment type="cofactor">
    <cofactor evidence="1">
        <name>Mg(2+)</name>
        <dbReference type="ChEBI" id="CHEBI:18420"/>
    </cofactor>
</comment>
<keyword evidence="2" id="KW-0808">Transferase</keyword>
<dbReference type="AlphaFoldDB" id="A0A381VCN3"/>
<dbReference type="InterPro" id="IPR050929">
    <property type="entry name" value="PFKA"/>
</dbReference>
<proteinExistence type="predicted"/>
<dbReference type="InterPro" id="IPR000023">
    <property type="entry name" value="Phosphofructokinase_dom"/>
</dbReference>
<dbReference type="InterPro" id="IPR035966">
    <property type="entry name" value="PKF_sf"/>
</dbReference>
<keyword evidence="3" id="KW-0479">Metal-binding</keyword>
<dbReference type="GO" id="GO:0006002">
    <property type="term" value="P:fructose 6-phosphate metabolic process"/>
    <property type="evidence" value="ECO:0007669"/>
    <property type="project" value="InterPro"/>
</dbReference>
<dbReference type="UniPathway" id="UPA00109">
    <property type="reaction ID" value="UER00182"/>
</dbReference>
<dbReference type="NCBIfam" id="NF005121">
    <property type="entry name" value="PRK06555.1"/>
    <property type="match status" value="1"/>
</dbReference>
<dbReference type="Pfam" id="PF00365">
    <property type="entry name" value="PFK"/>
    <property type="match status" value="1"/>
</dbReference>
<evidence type="ECO:0000256" key="3">
    <source>
        <dbReference type="ARBA" id="ARBA00022723"/>
    </source>
</evidence>
<dbReference type="InterPro" id="IPR022953">
    <property type="entry name" value="ATP_PFK"/>
</dbReference>
<evidence type="ECO:0000313" key="7">
    <source>
        <dbReference type="EMBL" id="SVA37761.1"/>
    </source>
</evidence>
<dbReference type="Gene3D" id="3.40.50.450">
    <property type="match status" value="1"/>
</dbReference>
<sequence length="395" mass="44227">MKIAFLTAGGIAPCLSSSIGALIESYNNLAPEAEMIGYLNGYRGLLQGKSLRFPEEVKTNYPILYDFGGSTIGNSRVKLTNTDDCVKRGYVEENGDPIKVATNQLIKDQVDILHTIGGDDTNTMAAQLSSYLNENNYNLTVVGLPKTVDNDVFPVTQTLGAWTAAEQGALFFENIANENTTSTRQLIIHEVMGRNCGWLTAQTAYDYREKMKKRTFFPEMLIDQSRWDVDAVYVPETDFDFQKEVDRLKKRMDEKDGVNIFLSEGAGLETIVREMESRGEEVPKDAFDHVRLDEINPGQWFAKQFSGALDAEKTLVQKSGYFARSAKPNQQDLDLIKRSAFFGAEQAIKGNSGVAGLDDDHNKELRLIEFERIKGGKPFDTTVDWYKTMLNDIGQ</sequence>
<protein>
    <recommendedName>
        <fullName evidence="6">Phosphofructokinase domain-containing protein</fullName>
    </recommendedName>
</protein>